<dbReference type="OrthoDB" id="7833467at2"/>
<keyword evidence="2" id="KW-0472">Membrane</keyword>
<proteinExistence type="predicted"/>
<evidence type="ECO:0000256" key="2">
    <source>
        <dbReference type="SAM" id="Phobius"/>
    </source>
</evidence>
<name>A0A2H5EZW7_9RHOB</name>
<sequence>MTLRQRIGAALGSDEAVTIGAILTAIWLVLTGGFWLFGPEAEGQVSGLMRLATVLAVLLPVALIWMAVGLASAIAGLRAEAAELRLRLGQMREAAARGGVVLPAAAPLQTPRANPQPAQPRAASAPTPARASAPASDGRQTAMRFDAPASVAVDSDDLIRALNFPEGPDDVETIAALRAALKDHETSRVIRSAQDVVTLLSENGLYMDSLSPDAPRPDLWRRFAEGMRGDAMQDMAGIHDEDALALTVAMLKGDEIFRDTAHHFLRHFDLMLTRIGGHLDDTQLRRLADTRSARAFMLLGRAANVFA</sequence>
<dbReference type="AlphaFoldDB" id="A0A2H5EZW7"/>
<dbReference type="RefSeq" id="WP_101752859.1">
    <property type="nucleotide sequence ID" value="NZ_CP025430.1"/>
</dbReference>
<accession>A0A2H5EZW7</accession>
<gene>
    <name evidence="3" type="ORF">CX676_12165</name>
</gene>
<evidence type="ECO:0000256" key="1">
    <source>
        <dbReference type="SAM" id="MobiDB-lite"/>
    </source>
</evidence>
<feature type="compositionally biased region" description="Low complexity" evidence="1">
    <location>
        <begin position="109"/>
        <end position="136"/>
    </location>
</feature>
<feature type="transmembrane region" description="Helical" evidence="2">
    <location>
        <begin position="16"/>
        <end position="37"/>
    </location>
</feature>
<feature type="region of interest" description="Disordered" evidence="1">
    <location>
        <begin position="109"/>
        <end position="140"/>
    </location>
</feature>
<protein>
    <submittedName>
        <fullName evidence="3">Uncharacterized protein</fullName>
    </submittedName>
</protein>
<dbReference type="KEGG" id="pzh:CX676_12165"/>
<organism evidence="3 4">
    <name type="scientific">Paracoccus zhejiangensis</name>
    <dbReference type="NCBI Taxonomy" id="1077935"/>
    <lineage>
        <taxon>Bacteria</taxon>
        <taxon>Pseudomonadati</taxon>
        <taxon>Pseudomonadota</taxon>
        <taxon>Alphaproteobacteria</taxon>
        <taxon>Rhodobacterales</taxon>
        <taxon>Paracoccaceae</taxon>
        <taxon>Paracoccus</taxon>
    </lineage>
</organism>
<dbReference type="EMBL" id="CP025430">
    <property type="protein sequence ID" value="AUH64830.1"/>
    <property type="molecule type" value="Genomic_DNA"/>
</dbReference>
<evidence type="ECO:0000313" key="4">
    <source>
        <dbReference type="Proteomes" id="UP000234530"/>
    </source>
</evidence>
<keyword evidence="4" id="KW-1185">Reference proteome</keyword>
<dbReference type="Proteomes" id="UP000234530">
    <property type="component" value="Chromosome"/>
</dbReference>
<feature type="transmembrane region" description="Helical" evidence="2">
    <location>
        <begin position="49"/>
        <end position="77"/>
    </location>
</feature>
<evidence type="ECO:0000313" key="3">
    <source>
        <dbReference type="EMBL" id="AUH64830.1"/>
    </source>
</evidence>
<reference evidence="3 4" key="1">
    <citation type="journal article" date="2013" name="Antonie Van Leeuwenhoek">
        <title>Paracoccus zhejiangensis sp. nov., isolated from activated sludge in wastewater-treatment system.</title>
        <authorList>
            <person name="Wu Z.G."/>
            <person name="Zhang D.F."/>
            <person name="Liu Y.L."/>
            <person name="Wang F."/>
            <person name="Jiang X."/>
            <person name="Li C."/>
            <person name="Li S.P."/>
            <person name="Hong Q."/>
            <person name="Li W.J."/>
        </authorList>
    </citation>
    <scope>NUCLEOTIDE SEQUENCE [LARGE SCALE GENOMIC DNA]</scope>
    <source>
        <strain evidence="3 4">J6</strain>
    </source>
</reference>
<keyword evidence="2" id="KW-1133">Transmembrane helix</keyword>
<keyword evidence="2" id="KW-0812">Transmembrane</keyword>